<evidence type="ECO:0000256" key="1">
    <source>
        <dbReference type="ARBA" id="ARBA00010062"/>
    </source>
</evidence>
<dbReference type="RefSeq" id="WP_072776414.1">
    <property type="nucleotide sequence ID" value="NZ_FQXC01000001.1"/>
</dbReference>
<keyword evidence="3" id="KW-0029">Amino-acid transport</keyword>
<evidence type="ECO:0000259" key="5">
    <source>
        <dbReference type="Pfam" id="PF13458"/>
    </source>
</evidence>
<keyword evidence="7" id="KW-1185">Reference proteome</keyword>
<reference evidence="6 7" key="1">
    <citation type="submission" date="2016-11" db="EMBL/GenBank/DDBJ databases">
        <authorList>
            <person name="Jaros S."/>
            <person name="Januszkiewicz K."/>
            <person name="Wedrychowicz H."/>
        </authorList>
    </citation>
    <scope>NUCLEOTIDE SEQUENCE [LARGE SCALE GENOMIC DNA]</scope>
    <source>
        <strain evidence="6 7">DSM 29431</strain>
    </source>
</reference>
<dbReference type="InterPro" id="IPR051010">
    <property type="entry name" value="BCAA_transport"/>
</dbReference>
<evidence type="ECO:0000313" key="6">
    <source>
        <dbReference type="EMBL" id="SHG93716.1"/>
    </source>
</evidence>
<organism evidence="6 7">
    <name type="scientific">Marivita hallyeonensis</name>
    <dbReference type="NCBI Taxonomy" id="996342"/>
    <lineage>
        <taxon>Bacteria</taxon>
        <taxon>Pseudomonadati</taxon>
        <taxon>Pseudomonadota</taxon>
        <taxon>Alphaproteobacteria</taxon>
        <taxon>Rhodobacterales</taxon>
        <taxon>Roseobacteraceae</taxon>
        <taxon>Marivita</taxon>
    </lineage>
</organism>
<dbReference type="Gene3D" id="3.40.50.2300">
    <property type="match status" value="2"/>
</dbReference>
<comment type="similarity">
    <text evidence="1">Belongs to the leucine-binding protein family.</text>
</comment>
<evidence type="ECO:0000256" key="4">
    <source>
        <dbReference type="SAM" id="SignalP"/>
    </source>
</evidence>
<keyword evidence="3" id="KW-0813">Transport</keyword>
<accession>A0A1M5NVV7</accession>
<evidence type="ECO:0000256" key="2">
    <source>
        <dbReference type="ARBA" id="ARBA00022729"/>
    </source>
</evidence>
<dbReference type="STRING" id="996342.SAMN05443551_1066"/>
<gene>
    <name evidence="6" type="ORF">SAMN05443551_1066</name>
</gene>
<dbReference type="PANTHER" id="PTHR30483:SF6">
    <property type="entry name" value="PERIPLASMIC BINDING PROTEIN OF ABC TRANSPORTER FOR NATURAL AMINO ACIDS"/>
    <property type="match status" value="1"/>
</dbReference>
<feature type="domain" description="Leucine-binding protein" evidence="5">
    <location>
        <begin position="27"/>
        <end position="360"/>
    </location>
</feature>
<dbReference type="EMBL" id="FQXC01000001">
    <property type="protein sequence ID" value="SHG93716.1"/>
    <property type="molecule type" value="Genomic_DNA"/>
</dbReference>
<feature type="chain" id="PRO_5012816045" evidence="4">
    <location>
        <begin position="25"/>
        <end position="389"/>
    </location>
</feature>
<dbReference type="InterPro" id="IPR028081">
    <property type="entry name" value="Leu-bd"/>
</dbReference>
<dbReference type="GO" id="GO:0006865">
    <property type="term" value="P:amino acid transport"/>
    <property type="evidence" value="ECO:0007669"/>
    <property type="project" value="UniProtKB-KW"/>
</dbReference>
<evidence type="ECO:0000256" key="3">
    <source>
        <dbReference type="ARBA" id="ARBA00022970"/>
    </source>
</evidence>
<dbReference type="SUPFAM" id="SSF53822">
    <property type="entry name" value="Periplasmic binding protein-like I"/>
    <property type="match status" value="1"/>
</dbReference>
<keyword evidence="2 4" id="KW-0732">Signal</keyword>
<dbReference type="PANTHER" id="PTHR30483">
    <property type="entry name" value="LEUCINE-SPECIFIC-BINDING PROTEIN"/>
    <property type="match status" value="1"/>
</dbReference>
<dbReference type="InterPro" id="IPR028082">
    <property type="entry name" value="Peripla_BP_I"/>
</dbReference>
<dbReference type="Proteomes" id="UP000184221">
    <property type="component" value="Unassembled WGS sequence"/>
</dbReference>
<dbReference type="AlphaFoldDB" id="A0A1M5NVV7"/>
<proteinExistence type="inferred from homology"/>
<dbReference type="OrthoDB" id="435355at2"/>
<protein>
    <submittedName>
        <fullName evidence="6">Amino acid/amide ABC transporter substrate-binding protein, HAAT family</fullName>
    </submittedName>
</protein>
<evidence type="ECO:0000313" key="7">
    <source>
        <dbReference type="Proteomes" id="UP000184221"/>
    </source>
</evidence>
<dbReference type="Pfam" id="PF13458">
    <property type="entry name" value="Peripla_BP_6"/>
    <property type="match status" value="1"/>
</dbReference>
<name>A0A1M5NVV7_9RHOB</name>
<feature type="signal peptide" evidence="4">
    <location>
        <begin position="1"/>
        <end position="24"/>
    </location>
</feature>
<sequence length="389" mass="41560">MKPTLKIATGAAVLSMLMGTTALAENLKIGMVVTLSGPPAALGQQIVDGFQLALDEKGGMLGGQAVDLIVEDDELKPDVALLKATSLIEREEVDFVVGTVFSNMLQAIFKPIVESETFLISPNAGPSTFAGNNCNPYFFVTSYQNNQNAEVSGMVANEEGFENVFVMAPNYQAGRDNVEGFNKTFEGTVTDEVFTPLGHQDFSAELARMSTSGADAVFTFMPGGMGVRLVGQFDGAGLKDSMKFMSVFTTDETTLPGQKDAAVGFLAAGNWAPDMDNEANNAFVSAFEEKYGYIPGGYAMQAYDTANLIDSAVAATGGSLEDKDAVRAALKAADFTSVRGDFSFNNNHYPVQDFHALTVVKRDDGKFHTSFVRTVVEDYADSFASECGM</sequence>
<dbReference type="CDD" id="cd06359">
    <property type="entry name" value="PBP1_Nba-like"/>
    <property type="match status" value="1"/>
</dbReference>